<protein>
    <recommendedName>
        <fullName evidence="4">DUF3575 domain-containing protein</fullName>
    </recommendedName>
</protein>
<organism evidence="2 3">
    <name type="scientific">Flavobacterium saliperosum</name>
    <dbReference type="NCBI Taxonomy" id="329186"/>
    <lineage>
        <taxon>Bacteria</taxon>
        <taxon>Pseudomonadati</taxon>
        <taxon>Bacteroidota</taxon>
        <taxon>Flavobacteriia</taxon>
        <taxon>Flavobacteriales</taxon>
        <taxon>Flavobacteriaceae</taxon>
        <taxon>Flavobacterium</taxon>
    </lineage>
</organism>
<dbReference type="AlphaFoldDB" id="A0A1G4VJN1"/>
<dbReference type="EMBL" id="FMTY01000002">
    <property type="protein sequence ID" value="SCX07778.1"/>
    <property type="molecule type" value="Genomic_DNA"/>
</dbReference>
<evidence type="ECO:0000256" key="1">
    <source>
        <dbReference type="SAM" id="SignalP"/>
    </source>
</evidence>
<reference evidence="2 3" key="1">
    <citation type="submission" date="2016-10" db="EMBL/GenBank/DDBJ databases">
        <authorList>
            <person name="de Groot N.N."/>
        </authorList>
    </citation>
    <scope>NUCLEOTIDE SEQUENCE [LARGE SCALE GENOMIC DNA]</scope>
    <source>
        <strain evidence="2 3">CGMCC 1.3801</strain>
    </source>
</reference>
<evidence type="ECO:0000313" key="2">
    <source>
        <dbReference type="EMBL" id="SCX07778.1"/>
    </source>
</evidence>
<dbReference type="STRING" id="329186.SAMN02927925_01225"/>
<evidence type="ECO:0008006" key="4">
    <source>
        <dbReference type="Google" id="ProtNLM"/>
    </source>
</evidence>
<proteinExistence type="predicted"/>
<sequence>MKKLAFLATLLFFQFTNAQDSTAVETISPITLKKNEIKFDVLSLIARSRIHVSYERFLNKDFAIGLSGSLTKSSKKEEDFENGFNKTLSQYEINPFVRYSLSKSAVSYYFIEGFVSVNGGKYKELKRLEENGFGYWEAVENNYTDLAVGGALGYKLYIKEKFGIELFVGVGQNILNTDVSPKYVQRVGANFGYRF</sequence>
<evidence type="ECO:0000313" key="3">
    <source>
        <dbReference type="Proteomes" id="UP000182124"/>
    </source>
</evidence>
<name>A0A1G4VJN1_9FLAO</name>
<accession>A0A1G4VJN1</accession>
<feature type="chain" id="PRO_5010367145" description="DUF3575 domain-containing protein" evidence="1">
    <location>
        <begin position="19"/>
        <end position="195"/>
    </location>
</feature>
<dbReference type="RefSeq" id="WP_023576799.1">
    <property type="nucleotide sequence ID" value="NZ_CBCSBQ010000009.1"/>
</dbReference>
<keyword evidence="1" id="KW-0732">Signal</keyword>
<dbReference type="eggNOG" id="ENOG5032S8Y">
    <property type="taxonomic scope" value="Bacteria"/>
</dbReference>
<dbReference type="Proteomes" id="UP000182124">
    <property type="component" value="Unassembled WGS sequence"/>
</dbReference>
<feature type="signal peptide" evidence="1">
    <location>
        <begin position="1"/>
        <end position="18"/>
    </location>
</feature>
<gene>
    <name evidence="2" type="ORF">SAMN02927925_01225</name>
</gene>